<keyword evidence="6" id="KW-0808">Transferase</keyword>
<dbReference type="Gene3D" id="3.30.565.10">
    <property type="entry name" value="Histidine kinase-like ATPase, C-terminal domain"/>
    <property type="match status" value="1"/>
</dbReference>
<keyword evidence="11 14" id="KW-1133">Transmembrane helix</keyword>
<evidence type="ECO:0000256" key="1">
    <source>
        <dbReference type="ARBA" id="ARBA00000085"/>
    </source>
</evidence>
<evidence type="ECO:0000256" key="5">
    <source>
        <dbReference type="ARBA" id="ARBA00022553"/>
    </source>
</evidence>
<dbReference type="PANTHER" id="PTHR43547:SF10">
    <property type="entry name" value="SENSOR HISTIDINE KINASE DCUS"/>
    <property type="match status" value="1"/>
</dbReference>
<evidence type="ECO:0000256" key="6">
    <source>
        <dbReference type="ARBA" id="ARBA00022679"/>
    </source>
</evidence>
<keyword evidence="8" id="KW-0547">Nucleotide-binding</keyword>
<organism evidence="16 17">
    <name type="scientific">Hafnia psychrotolerans</name>
    <dbReference type="NCBI Taxonomy" id="1477018"/>
    <lineage>
        <taxon>Bacteria</taxon>
        <taxon>Pseudomonadati</taxon>
        <taxon>Pseudomonadota</taxon>
        <taxon>Gammaproteobacteria</taxon>
        <taxon>Enterobacterales</taxon>
        <taxon>Hafniaceae</taxon>
        <taxon>Hafnia</taxon>
    </lineage>
</organism>
<dbReference type="PROSITE" id="PS50109">
    <property type="entry name" value="HIS_KIN"/>
    <property type="match status" value="1"/>
</dbReference>
<comment type="catalytic activity">
    <reaction evidence="1">
        <text>ATP + protein L-histidine = ADP + protein N-phospho-L-histidine.</text>
        <dbReference type="EC" id="2.7.13.3"/>
    </reaction>
</comment>
<feature type="domain" description="Histidine kinase" evidence="15">
    <location>
        <begin position="439"/>
        <end position="542"/>
    </location>
</feature>
<evidence type="ECO:0000256" key="14">
    <source>
        <dbReference type="SAM" id="Phobius"/>
    </source>
</evidence>
<dbReference type="SUPFAM" id="SSF55890">
    <property type="entry name" value="Sporulation response regulatory protein Spo0B"/>
    <property type="match status" value="1"/>
</dbReference>
<keyword evidence="7 14" id="KW-0812">Transmembrane</keyword>
<comment type="subcellular location">
    <subcellularLocation>
        <location evidence="2">Cell membrane</location>
        <topology evidence="2">Multi-pass membrane protein</topology>
    </subcellularLocation>
</comment>
<evidence type="ECO:0000313" key="16">
    <source>
        <dbReference type="EMBL" id="GGA55195.1"/>
    </source>
</evidence>
<evidence type="ECO:0000259" key="15">
    <source>
        <dbReference type="PROSITE" id="PS50109"/>
    </source>
</evidence>
<evidence type="ECO:0000256" key="3">
    <source>
        <dbReference type="ARBA" id="ARBA00012438"/>
    </source>
</evidence>
<dbReference type="Pfam" id="PF17203">
    <property type="entry name" value="sCache_3_2"/>
    <property type="match status" value="1"/>
</dbReference>
<keyword evidence="5" id="KW-0597">Phosphoprotein</keyword>
<evidence type="ECO:0000256" key="13">
    <source>
        <dbReference type="ARBA" id="ARBA00023136"/>
    </source>
</evidence>
<feature type="transmembrane region" description="Helical" evidence="14">
    <location>
        <begin position="185"/>
        <end position="206"/>
    </location>
</feature>
<dbReference type="Gene3D" id="3.30.450.20">
    <property type="entry name" value="PAS domain"/>
    <property type="match status" value="2"/>
</dbReference>
<comment type="caution">
    <text evidence="16">The sequence shown here is derived from an EMBL/GenBank/DDBJ whole genome shotgun (WGS) entry which is preliminary data.</text>
</comment>
<reference evidence="17" key="1">
    <citation type="journal article" date="2019" name="Int. J. Syst. Evol. Microbiol.">
        <title>The Global Catalogue of Microorganisms (GCM) 10K type strain sequencing project: providing services to taxonomists for standard genome sequencing and annotation.</title>
        <authorList>
            <consortium name="The Broad Institute Genomics Platform"/>
            <consortium name="The Broad Institute Genome Sequencing Center for Infectious Disease"/>
            <person name="Wu L."/>
            <person name="Ma J."/>
        </authorList>
    </citation>
    <scope>NUCLEOTIDE SEQUENCE [LARGE SCALE GENOMIC DNA]</scope>
    <source>
        <strain evidence="17">CGMCC 1.12806</strain>
    </source>
</reference>
<keyword evidence="13 14" id="KW-0472">Membrane</keyword>
<evidence type="ECO:0000256" key="4">
    <source>
        <dbReference type="ARBA" id="ARBA00022475"/>
    </source>
</evidence>
<accession>A0ABQ1H187</accession>
<keyword evidence="12" id="KW-0902">Two-component regulatory system</keyword>
<dbReference type="SUPFAM" id="SSF103190">
    <property type="entry name" value="Sensory domain-like"/>
    <property type="match status" value="1"/>
</dbReference>
<dbReference type="SMART" id="SM00387">
    <property type="entry name" value="HATPase_c"/>
    <property type="match status" value="1"/>
</dbReference>
<dbReference type="PRINTS" id="PR00344">
    <property type="entry name" value="BCTRLSENSOR"/>
</dbReference>
<dbReference type="CDD" id="cd16915">
    <property type="entry name" value="HATPase_DpiB-CitA-like"/>
    <property type="match status" value="1"/>
</dbReference>
<evidence type="ECO:0000256" key="10">
    <source>
        <dbReference type="ARBA" id="ARBA00022840"/>
    </source>
</evidence>
<dbReference type="InterPro" id="IPR033463">
    <property type="entry name" value="sCache_3"/>
</dbReference>
<evidence type="ECO:0000313" key="17">
    <source>
        <dbReference type="Proteomes" id="UP000627464"/>
    </source>
</evidence>
<keyword evidence="10" id="KW-0067">ATP-binding</keyword>
<dbReference type="InterPro" id="IPR004358">
    <property type="entry name" value="Sig_transdc_His_kin-like_C"/>
</dbReference>
<dbReference type="InterPro" id="IPR029151">
    <property type="entry name" value="Sensor-like_sf"/>
</dbReference>
<dbReference type="EC" id="2.7.13.3" evidence="3"/>
<keyword evidence="4" id="KW-1003">Cell membrane</keyword>
<dbReference type="EMBL" id="BMFZ01000009">
    <property type="protein sequence ID" value="GGA55195.1"/>
    <property type="molecule type" value="Genomic_DNA"/>
</dbReference>
<dbReference type="InterPro" id="IPR003594">
    <property type="entry name" value="HATPase_dom"/>
</dbReference>
<dbReference type="GO" id="GO:0016301">
    <property type="term" value="F:kinase activity"/>
    <property type="evidence" value="ECO:0007669"/>
    <property type="project" value="UniProtKB-KW"/>
</dbReference>
<dbReference type="InterPro" id="IPR013767">
    <property type="entry name" value="PAS_fold"/>
</dbReference>
<dbReference type="Pfam" id="PF00989">
    <property type="entry name" value="PAS"/>
    <property type="match status" value="1"/>
</dbReference>
<dbReference type="PANTHER" id="PTHR43547">
    <property type="entry name" value="TWO-COMPONENT HISTIDINE KINASE"/>
    <property type="match status" value="1"/>
</dbReference>
<dbReference type="Pfam" id="PF02518">
    <property type="entry name" value="HATPase_c"/>
    <property type="match status" value="1"/>
</dbReference>
<evidence type="ECO:0000256" key="9">
    <source>
        <dbReference type="ARBA" id="ARBA00022777"/>
    </source>
</evidence>
<keyword evidence="9 16" id="KW-0418">Kinase</keyword>
<keyword evidence="17" id="KW-1185">Reference proteome</keyword>
<dbReference type="InterPro" id="IPR039506">
    <property type="entry name" value="SPOB_a"/>
</dbReference>
<dbReference type="NCBIfam" id="NF008298">
    <property type="entry name" value="PRK11086.1"/>
    <property type="match status" value="1"/>
</dbReference>
<feature type="transmembrane region" description="Helical" evidence="14">
    <location>
        <begin position="21"/>
        <end position="44"/>
    </location>
</feature>
<evidence type="ECO:0000256" key="11">
    <source>
        <dbReference type="ARBA" id="ARBA00022989"/>
    </source>
</evidence>
<dbReference type="InterPro" id="IPR036890">
    <property type="entry name" value="HATPase_C_sf"/>
</dbReference>
<evidence type="ECO:0000256" key="12">
    <source>
        <dbReference type="ARBA" id="ARBA00023012"/>
    </source>
</evidence>
<dbReference type="Proteomes" id="UP000627464">
    <property type="component" value="Unassembled WGS sequence"/>
</dbReference>
<dbReference type="Pfam" id="PF14689">
    <property type="entry name" value="SPOB_a"/>
    <property type="match status" value="1"/>
</dbReference>
<proteinExistence type="predicted"/>
<gene>
    <name evidence="16" type="ORF">GCM10011328_33380</name>
</gene>
<dbReference type="Gene3D" id="1.10.287.130">
    <property type="match status" value="1"/>
</dbReference>
<sequence length="547" mass="60665">MVSGTSMSDSPHPVRKHPMKLSTSVILMISAVIISVLLVVHMLYFVQISNTARDGVEDKALAVARTLADLPDIKHALSLPPDSDMIEPIANAVQKRNDLLFVVVTNMQGIRYSHPNTEMISHHFIGKDIGPALLGKENVSINKGVLDKALRVFTPIYDDQHHQIGVVAIGISLVKVTEQINKSRWSILWTVLFGMMVGALGTWFLVKMLKRILFGLEPYEISTLFEQRQAMLQSIKEGVIAVDDNAQVTLINQEARQIFLETGTEISPLPENNRESQPLILNLRDVLRTGIPRRDEEINFKGRSLLSNTVPVHSNGIIIGAICTFRDKTEVSQLMQRLSGMVNYADSLRERSHEFMNKLHVILGLLHMKSYTQLEDYILKTANNYQAEIGSLLLKIKSPVIAGFLLSKINRASDIRHLLTLSDDSFLPDNTNENQIAALITVLGNLIENALDALGEQPDGEVSVLLHYQNGWLACVVSDDGPGIAADHLDAIFQKGFSSKGVERGVGLFLAKQQIENLGGTIAVESEPDVYTQFFVQIPWDGERKTA</sequence>
<protein>
    <recommendedName>
        <fullName evidence="3">histidine kinase</fullName>
        <ecNumber evidence="3">2.7.13.3</ecNumber>
    </recommendedName>
</protein>
<dbReference type="InterPro" id="IPR016120">
    <property type="entry name" value="Sig_transdc_His_kin_SpoOB"/>
</dbReference>
<name>A0ABQ1H187_9GAMM</name>
<dbReference type="SUPFAM" id="SSF55874">
    <property type="entry name" value="ATPase domain of HSP90 chaperone/DNA topoisomerase II/histidine kinase"/>
    <property type="match status" value="1"/>
</dbReference>
<evidence type="ECO:0000256" key="7">
    <source>
        <dbReference type="ARBA" id="ARBA00022692"/>
    </source>
</evidence>
<evidence type="ECO:0000256" key="8">
    <source>
        <dbReference type="ARBA" id="ARBA00022741"/>
    </source>
</evidence>
<evidence type="ECO:0000256" key="2">
    <source>
        <dbReference type="ARBA" id="ARBA00004651"/>
    </source>
</evidence>
<dbReference type="InterPro" id="IPR005467">
    <property type="entry name" value="His_kinase_dom"/>
</dbReference>